<feature type="signal peptide" evidence="1">
    <location>
        <begin position="1"/>
        <end position="19"/>
    </location>
</feature>
<keyword evidence="3" id="KW-1185">Reference proteome</keyword>
<evidence type="ECO:0000256" key="1">
    <source>
        <dbReference type="SAM" id="SignalP"/>
    </source>
</evidence>
<keyword evidence="1" id="KW-0732">Signal</keyword>
<sequence length="195" mass="21293">MQKYAIISLLLTLPAFTAAGQKIMVTGGYARVGEDSFTGAPAAGLVATLPVGRFLTGGVGFVAGRNRQQYQDFIPGFMGVGGRTITQYHNHLYSLYGFIGGRVQVGPRVEAVLGPSAGLYLVGAREWSDEVRAGFGLWSGLTYQRIQGSRFNLELLFHPRMLSHNAPVEDADFRFDGQRLFVWEAGVGISYNLRK</sequence>
<dbReference type="RefSeq" id="WP_315996425.1">
    <property type="nucleotide sequence ID" value="NZ_JAWDJT010000001.1"/>
</dbReference>
<comment type="caution">
    <text evidence="2">The sequence shown here is derived from an EMBL/GenBank/DDBJ whole genome shotgun (WGS) entry which is preliminary data.</text>
</comment>
<gene>
    <name evidence="2" type="ORF">ROI90_00735</name>
</gene>
<reference evidence="2 3" key="1">
    <citation type="submission" date="2023-10" db="EMBL/GenBank/DDBJ databases">
        <title>Hymenobacter endophyticus sp. nov., an isolate from the leaf tissues of wheat.</title>
        <authorList>
            <person name="Dai Y."/>
        </authorList>
    </citation>
    <scope>NUCLEOTIDE SEQUENCE [LARGE SCALE GENOMIC DNA]</scope>
    <source>
        <strain evidence="2 3">ZK17L-C2</strain>
    </source>
</reference>
<dbReference type="EMBL" id="JAWDJT010000001">
    <property type="protein sequence ID" value="MDU0368903.1"/>
    <property type="molecule type" value="Genomic_DNA"/>
</dbReference>
<organism evidence="2 3">
    <name type="scientific">Hymenobacter endophyticus</name>
    <dbReference type="NCBI Taxonomy" id="3076335"/>
    <lineage>
        <taxon>Bacteria</taxon>
        <taxon>Pseudomonadati</taxon>
        <taxon>Bacteroidota</taxon>
        <taxon>Cytophagia</taxon>
        <taxon>Cytophagales</taxon>
        <taxon>Hymenobacteraceae</taxon>
        <taxon>Hymenobacter</taxon>
    </lineage>
</organism>
<accession>A0ABU3TBZ8</accession>
<protein>
    <recommendedName>
        <fullName evidence="4">Outer membrane protein beta-barrel domain-containing protein</fullName>
    </recommendedName>
</protein>
<dbReference type="Proteomes" id="UP001250698">
    <property type="component" value="Unassembled WGS sequence"/>
</dbReference>
<name>A0ABU3TBZ8_9BACT</name>
<evidence type="ECO:0000313" key="2">
    <source>
        <dbReference type="EMBL" id="MDU0368903.1"/>
    </source>
</evidence>
<evidence type="ECO:0008006" key="4">
    <source>
        <dbReference type="Google" id="ProtNLM"/>
    </source>
</evidence>
<proteinExistence type="predicted"/>
<evidence type="ECO:0000313" key="3">
    <source>
        <dbReference type="Proteomes" id="UP001250698"/>
    </source>
</evidence>
<feature type="chain" id="PRO_5046200740" description="Outer membrane protein beta-barrel domain-containing protein" evidence="1">
    <location>
        <begin position="20"/>
        <end position="195"/>
    </location>
</feature>